<keyword evidence="2" id="KW-1185">Reference proteome</keyword>
<gene>
    <name evidence="1" type="ORF">Ahu01nite_079440</name>
</gene>
<sequence>MTDMTFPIESDGSPVPGQDIDAELTQFAELGLIRRWRPHGPAKGYVVVTGNVEILLHDPGQARAFIAGLRAMVYSTRRTEFLELVSAAVAMQDKAERLCDEATESGLENDEFAVREAADELRARALGIAEVILGVP</sequence>
<dbReference type="EMBL" id="BOMN01000113">
    <property type="protein sequence ID" value="GIE24842.1"/>
    <property type="molecule type" value="Genomic_DNA"/>
</dbReference>
<accession>A0ABQ4A1V7</accession>
<comment type="caution">
    <text evidence="1">The sequence shown here is derived from an EMBL/GenBank/DDBJ whole genome shotgun (WGS) entry which is preliminary data.</text>
</comment>
<dbReference type="Proteomes" id="UP000603200">
    <property type="component" value="Unassembled WGS sequence"/>
</dbReference>
<evidence type="ECO:0000313" key="2">
    <source>
        <dbReference type="Proteomes" id="UP000603200"/>
    </source>
</evidence>
<proteinExistence type="predicted"/>
<protein>
    <submittedName>
        <fullName evidence="1">Uncharacterized protein</fullName>
    </submittedName>
</protein>
<reference evidence="1 2" key="1">
    <citation type="submission" date="2021-01" db="EMBL/GenBank/DDBJ databases">
        <title>Whole genome shotgun sequence of Actinoplanes humidus NBRC 14915.</title>
        <authorList>
            <person name="Komaki H."/>
            <person name="Tamura T."/>
        </authorList>
    </citation>
    <scope>NUCLEOTIDE SEQUENCE [LARGE SCALE GENOMIC DNA]</scope>
    <source>
        <strain evidence="1 2">NBRC 14915</strain>
    </source>
</reference>
<evidence type="ECO:0000313" key="1">
    <source>
        <dbReference type="EMBL" id="GIE24842.1"/>
    </source>
</evidence>
<organism evidence="1 2">
    <name type="scientific">Winogradskya humida</name>
    <dbReference type="NCBI Taxonomy" id="113566"/>
    <lineage>
        <taxon>Bacteria</taxon>
        <taxon>Bacillati</taxon>
        <taxon>Actinomycetota</taxon>
        <taxon>Actinomycetes</taxon>
        <taxon>Micromonosporales</taxon>
        <taxon>Micromonosporaceae</taxon>
        <taxon>Winogradskya</taxon>
    </lineage>
</organism>
<name>A0ABQ4A1V7_9ACTN</name>